<dbReference type="RefSeq" id="WP_044219099.1">
    <property type="nucleotide sequence ID" value="NZ_CAKZLC010000408.1"/>
</dbReference>
<keyword evidence="3" id="KW-1185">Reference proteome</keyword>
<accession>A0A098S9T6</accession>
<name>A0A098S9T6_9BACT</name>
<sequence>MKNLTLICTLVLASLTTLSAQLSFKPGDIELAAGVGVISTYAKDGATTIAPPVNLRMDVRLSPNFSLGAYAAYASFERNGRILPTGAVQDISNESFQAGLRATAHGQVGEKFNIYGGGMLGYDMATVEESIDGQPKSKGDEPSFIRPEANNNALIYSAFIGATYYPKSNLGFFGEVGYGNSLLNVGVSFRL</sequence>
<feature type="chain" id="PRO_5001948068" evidence="1">
    <location>
        <begin position="20"/>
        <end position="191"/>
    </location>
</feature>
<feature type="signal peptide" evidence="1">
    <location>
        <begin position="1"/>
        <end position="19"/>
    </location>
</feature>
<dbReference type="AlphaFoldDB" id="A0A098S9T6"/>
<proteinExistence type="predicted"/>
<evidence type="ECO:0000256" key="1">
    <source>
        <dbReference type="SAM" id="SignalP"/>
    </source>
</evidence>
<evidence type="ECO:0000313" key="2">
    <source>
        <dbReference type="EMBL" id="KGE88418.1"/>
    </source>
</evidence>
<dbReference type="Proteomes" id="UP000029736">
    <property type="component" value="Unassembled WGS sequence"/>
</dbReference>
<keyword evidence="1" id="KW-0732">Signal</keyword>
<evidence type="ECO:0000313" key="3">
    <source>
        <dbReference type="Proteomes" id="UP000029736"/>
    </source>
</evidence>
<comment type="caution">
    <text evidence="2">The sequence shown here is derived from an EMBL/GenBank/DDBJ whole genome shotgun (WGS) entry which is preliminary data.</text>
</comment>
<gene>
    <name evidence="2" type="ORF">IX84_09535</name>
</gene>
<dbReference type="OrthoDB" id="1118003at2"/>
<dbReference type="InterPro" id="IPR011250">
    <property type="entry name" value="OMP/PagP_B-barrel"/>
</dbReference>
<protein>
    <submittedName>
        <fullName evidence="2">Uncharacterized protein</fullName>
    </submittedName>
</protein>
<dbReference type="SUPFAM" id="SSF56925">
    <property type="entry name" value="OMPA-like"/>
    <property type="match status" value="1"/>
</dbReference>
<organism evidence="2 3">
    <name type="scientific">Phaeodactylibacter xiamenensis</name>
    <dbReference type="NCBI Taxonomy" id="1524460"/>
    <lineage>
        <taxon>Bacteria</taxon>
        <taxon>Pseudomonadati</taxon>
        <taxon>Bacteroidota</taxon>
        <taxon>Saprospiria</taxon>
        <taxon>Saprospirales</taxon>
        <taxon>Haliscomenobacteraceae</taxon>
        <taxon>Phaeodactylibacter</taxon>
    </lineage>
</organism>
<reference evidence="2 3" key="1">
    <citation type="journal article" date="2014" name="Int. J. Syst. Evol. Microbiol.">
        <title>Phaeodactylibacter xiamenensis gen. nov., sp. nov., a member of the family Saprospiraceae isolated from the marine alga Phaeodactylum tricornutum.</title>
        <authorList>
            <person name="Chen Z.Jr."/>
            <person name="Lei X."/>
            <person name="Lai Q."/>
            <person name="Li Y."/>
            <person name="Zhang B."/>
            <person name="Zhang J."/>
            <person name="Zhang H."/>
            <person name="Yang L."/>
            <person name="Zheng W."/>
            <person name="Tian Y."/>
            <person name="Yu Z."/>
            <person name="Xu H.Jr."/>
            <person name="Zheng T."/>
        </authorList>
    </citation>
    <scope>NUCLEOTIDE SEQUENCE [LARGE SCALE GENOMIC DNA]</scope>
    <source>
        <strain evidence="2 3">KD52</strain>
    </source>
</reference>
<dbReference type="EMBL" id="JPOS01000019">
    <property type="protein sequence ID" value="KGE88418.1"/>
    <property type="molecule type" value="Genomic_DNA"/>
</dbReference>